<name>A0ABU5EQQ1_9FLAO</name>
<evidence type="ECO:0000313" key="4">
    <source>
        <dbReference type="Proteomes" id="UP001285855"/>
    </source>
</evidence>
<feature type="signal peptide" evidence="1">
    <location>
        <begin position="1"/>
        <end position="25"/>
    </location>
</feature>
<sequence>MKIISKTLKLLTVFVLVLGITGCSSDDDNNGSGVQTTTVVDVALANGLTSLAAALEATDLVTTLQGTGPYTVFAPDNDAFTALLTATGLDLNNLSAAEEALVRNILLNHVIVGENLSSTDLINEGSGYRNTGATGPNGENLSLYFSTSAGVVINGQSTVETPDLTATNGTIHIVNTVIDLPTIATFATTNPALSNLVAALQLADTGTPTVNWIATVSGNENASLEPFTVFAPTNDAFANLLLELDPSGNTGLGDLDPALVDSVLTVHVVAQANVQSNQLGSLSGVIPTVGGNLDLNGTVITDTNDRDINILAPTLVDIQAINGVVHVVDRVILPTL</sequence>
<comment type="caution">
    <text evidence="3">The sequence shown here is derived from an EMBL/GenBank/DDBJ whole genome shotgun (WGS) entry which is preliminary data.</text>
</comment>
<feature type="domain" description="FAS1" evidence="2">
    <location>
        <begin position="35"/>
        <end position="178"/>
    </location>
</feature>
<dbReference type="SMART" id="SM00554">
    <property type="entry name" value="FAS1"/>
    <property type="match status" value="2"/>
</dbReference>
<dbReference type="Pfam" id="PF02469">
    <property type="entry name" value="Fasciclin"/>
    <property type="match status" value="2"/>
</dbReference>
<dbReference type="PANTHER" id="PTHR10900:SF77">
    <property type="entry name" value="FI19380P1"/>
    <property type="match status" value="1"/>
</dbReference>
<dbReference type="InterPro" id="IPR050904">
    <property type="entry name" value="Adhesion/Biosynth-related"/>
</dbReference>
<evidence type="ECO:0000256" key="1">
    <source>
        <dbReference type="SAM" id="SignalP"/>
    </source>
</evidence>
<accession>A0ABU5EQQ1</accession>
<dbReference type="SUPFAM" id="SSF82153">
    <property type="entry name" value="FAS1 domain"/>
    <property type="match status" value="2"/>
</dbReference>
<feature type="domain" description="FAS1" evidence="2">
    <location>
        <begin position="180"/>
        <end position="332"/>
    </location>
</feature>
<evidence type="ECO:0000313" key="3">
    <source>
        <dbReference type="EMBL" id="MDY2587206.1"/>
    </source>
</evidence>
<protein>
    <submittedName>
        <fullName evidence="3">Fasciclin domain-containing protein</fullName>
    </submittedName>
</protein>
<dbReference type="RefSeq" id="WP_320555576.1">
    <property type="nucleotide sequence ID" value="NZ_JAXDAE010000006.1"/>
</dbReference>
<keyword evidence="4" id="KW-1185">Reference proteome</keyword>
<reference evidence="3 4" key="1">
    <citation type="submission" date="2023-11" db="EMBL/GenBank/DDBJ databases">
        <title>Winogradskyella pelagius sp. nov., isolated from coastal sediment.</title>
        <authorList>
            <person name="Li F."/>
        </authorList>
    </citation>
    <scope>NUCLEOTIDE SEQUENCE [LARGE SCALE GENOMIC DNA]</scope>
    <source>
        <strain evidence="3 4">KCTC 23502</strain>
    </source>
</reference>
<organism evidence="3 4">
    <name type="scientific">Winogradskyella aquimaris</name>
    <dbReference type="NCBI Taxonomy" id="864074"/>
    <lineage>
        <taxon>Bacteria</taxon>
        <taxon>Pseudomonadati</taxon>
        <taxon>Bacteroidota</taxon>
        <taxon>Flavobacteriia</taxon>
        <taxon>Flavobacteriales</taxon>
        <taxon>Flavobacteriaceae</taxon>
        <taxon>Winogradskyella</taxon>
    </lineage>
</organism>
<dbReference type="EMBL" id="JAXDAE010000006">
    <property type="protein sequence ID" value="MDY2587206.1"/>
    <property type="molecule type" value="Genomic_DNA"/>
</dbReference>
<evidence type="ECO:0000259" key="2">
    <source>
        <dbReference type="PROSITE" id="PS50213"/>
    </source>
</evidence>
<dbReference type="Gene3D" id="2.30.180.10">
    <property type="entry name" value="FAS1 domain"/>
    <property type="match status" value="2"/>
</dbReference>
<feature type="chain" id="PRO_5046197075" evidence="1">
    <location>
        <begin position="26"/>
        <end position="336"/>
    </location>
</feature>
<dbReference type="Proteomes" id="UP001285855">
    <property type="component" value="Unassembled WGS sequence"/>
</dbReference>
<dbReference type="InterPro" id="IPR036378">
    <property type="entry name" value="FAS1_dom_sf"/>
</dbReference>
<gene>
    <name evidence="3" type="ORF">SNF14_07630</name>
</gene>
<dbReference type="PROSITE" id="PS50213">
    <property type="entry name" value="FAS1"/>
    <property type="match status" value="2"/>
</dbReference>
<dbReference type="PROSITE" id="PS51257">
    <property type="entry name" value="PROKAR_LIPOPROTEIN"/>
    <property type="match status" value="1"/>
</dbReference>
<dbReference type="InterPro" id="IPR000782">
    <property type="entry name" value="FAS1_domain"/>
</dbReference>
<keyword evidence="1" id="KW-0732">Signal</keyword>
<dbReference type="PANTHER" id="PTHR10900">
    <property type="entry name" value="PERIOSTIN-RELATED"/>
    <property type="match status" value="1"/>
</dbReference>
<proteinExistence type="predicted"/>